<dbReference type="InterPro" id="IPR001206">
    <property type="entry name" value="Diacylglycerol_kinase_cat_dom"/>
</dbReference>
<dbReference type="SUPFAM" id="SSF111331">
    <property type="entry name" value="NAD kinase/diacylglycerol kinase-like"/>
    <property type="match status" value="1"/>
</dbReference>
<evidence type="ECO:0000256" key="2">
    <source>
        <dbReference type="ARBA" id="ARBA00005983"/>
    </source>
</evidence>
<keyword evidence="3" id="KW-0547">Nucleotide-binding</keyword>
<evidence type="ECO:0000256" key="1">
    <source>
        <dbReference type="ARBA" id="ARBA00001946"/>
    </source>
</evidence>
<sequence>MYIFLINQKSGNGKAFTKWKELQIILNDMNISYEIHTCTDNETTYKYMDKKIKSKRVKAFVVIGGDGTISSVIQKLAHTQIPLAILPAGSGNDVCRNFNLASDIPTFVKKLLENRQITIDLLNINGLFGITVAGIGLDAKIGKRADKSFYKRWLNKINKGSSAYTIAAVMELLTFRPFLGSVYVDGKTTYIPNYG</sequence>
<dbReference type="SMART" id="SM00046">
    <property type="entry name" value="DAGKc"/>
    <property type="match status" value="1"/>
</dbReference>
<dbReference type="Gene3D" id="2.60.200.40">
    <property type="match status" value="1"/>
</dbReference>
<evidence type="ECO:0000313" key="7">
    <source>
        <dbReference type="Proteomes" id="UP000626786"/>
    </source>
</evidence>
<dbReference type="InterPro" id="IPR050187">
    <property type="entry name" value="Lipid_Phosphate_FormReg"/>
</dbReference>
<comment type="similarity">
    <text evidence="2">Belongs to the diacylglycerol/lipid kinase family.</text>
</comment>
<accession>A0ABR8U5K9</accession>
<name>A0ABR8U5K9_9BACL</name>
<reference evidence="6 7" key="1">
    <citation type="submission" date="2020-08" db="EMBL/GenBank/DDBJ databases">
        <title>A Genomic Blueprint of the Chicken Gut Microbiome.</title>
        <authorList>
            <person name="Gilroy R."/>
            <person name="Ravi A."/>
            <person name="Getino M."/>
            <person name="Pursley I."/>
            <person name="Horton D.L."/>
            <person name="Alikhan N.-F."/>
            <person name="Baker D."/>
            <person name="Gharbi K."/>
            <person name="Hall N."/>
            <person name="Watson M."/>
            <person name="Adriaenssens E.M."/>
            <person name="Foster-Nyarko E."/>
            <person name="Jarju S."/>
            <person name="Secka A."/>
            <person name="Antonio M."/>
            <person name="Oren A."/>
            <person name="Chaudhuri R."/>
            <person name="La Ragione R.M."/>
            <person name="Hildebrand F."/>
            <person name="Pallen M.J."/>
        </authorList>
    </citation>
    <scope>NUCLEOTIDE SEQUENCE [LARGE SCALE GENOMIC DNA]</scope>
    <source>
        <strain evidence="6 7">Sa2YVA2</strain>
    </source>
</reference>
<evidence type="ECO:0000256" key="3">
    <source>
        <dbReference type="ARBA" id="ARBA00022741"/>
    </source>
</evidence>
<dbReference type="Gene3D" id="3.40.50.10330">
    <property type="entry name" value="Probable inorganic polyphosphate/atp-NAD kinase, domain 1"/>
    <property type="match status" value="1"/>
</dbReference>
<dbReference type="Pfam" id="PF00781">
    <property type="entry name" value="DAGK_cat"/>
    <property type="match status" value="1"/>
</dbReference>
<dbReference type="RefSeq" id="WP_191692914.1">
    <property type="nucleotide sequence ID" value="NZ_JACSQN010000001.1"/>
</dbReference>
<comment type="caution">
    <text evidence="6">The sequence shown here is derived from an EMBL/GenBank/DDBJ whole genome shotgun (WGS) entry which is preliminary data.</text>
</comment>
<organism evidence="6 7">
    <name type="scientific">Sporosarcina quadrami</name>
    <dbReference type="NCBI Taxonomy" id="2762234"/>
    <lineage>
        <taxon>Bacteria</taxon>
        <taxon>Bacillati</taxon>
        <taxon>Bacillota</taxon>
        <taxon>Bacilli</taxon>
        <taxon>Bacillales</taxon>
        <taxon>Caryophanaceae</taxon>
        <taxon>Sporosarcina</taxon>
    </lineage>
</organism>
<dbReference type="PANTHER" id="PTHR12358">
    <property type="entry name" value="SPHINGOSINE KINASE"/>
    <property type="match status" value="1"/>
</dbReference>
<dbReference type="PANTHER" id="PTHR12358:SF54">
    <property type="entry name" value="SPHINGOSINE KINASE RELATED PROTEIN"/>
    <property type="match status" value="1"/>
</dbReference>
<dbReference type="InterPro" id="IPR016064">
    <property type="entry name" value="NAD/diacylglycerol_kinase_sf"/>
</dbReference>
<feature type="domain" description="DAGKc" evidence="5">
    <location>
        <begin position="1"/>
        <end position="128"/>
    </location>
</feature>
<evidence type="ECO:0000256" key="4">
    <source>
        <dbReference type="ARBA" id="ARBA00022840"/>
    </source>
</evidence>
<protein>
    <submittedName>
        <fullName evidence="6">NAD(+)/NADH kinase</fullName>
    </submittedName>
</protein>
<comment type="cofactor">
    <cofactor evidence="1">
        <name>Mg(2+)</name>
        <dbReference type="ChEBI" id="CHEBI:18420"/>
    </cofactor>
</comment>
<keyword evidence="4" id="KW-0067">ATP-binding</keyword>
<keyword evidence="7" id="KW-1185">Reference proteome</keyword>
<dbReference type="Proteomes" id="UP000626786">
    <property type="component" value="Unassembled WGS sequence"/>
</dbReference>
<proteinExistence type="inferred from homology"/>
<evidence type="ECO:0000313" key="6">
    <source>
        <dbReference type="EMBL" id="MBD7983285.1"/>
    </source>
</evidence>
<dbReference type="PROSITE" id="PS50146">
    <property type="entry name" value="DAGK"/>
    <property type="match status" value="1"/>
</dbReference>
<dbReference type="EMBL" id="JACSQN010000001">
    <property type="protein sequence ID" value="MBD7983285.1"/>
    <property type="molecule type" value="Genomic_DNA"/>
</dbReference>
<gene>
    <name evidence="6" type="ORF">H9649_01725</name>
</gene>
<dbReference type="GO" id="GO:0016301">
    <property type="term" value="F:kinase activity"/>
    <property type="evidence" value="ECO:0007669"/>
    <property type="project" value="UniProtKB-KW"/>
</dbReference>
<evidence type="ECO:0000259" key="5">
    <source>
        <dbReference type="PROSITE" id="PS50146"/>
    </source>
</evidence>
<keyword evidence="6" id="KW-0418">Kinase</keyword>
<keyword evidence="6" id="KW-0808">Transferase</keyword>
<dbReference type="InterPro" id="IPR017438">
    <property type="entry name" value="ATP-NAD_kinase_N"/>
</dbReference>